<sequence length="75" mass="8266">MLAHLLAAQAGKRQEIIDVFVQSFLGRDELSFVLQGAGSNSICNSFEFIQLDSLFRLAPGRSDMKIQLAVVPKVE</sequence>
<organism evidence="1 2">
    <name type="scientific">Deinococcus oregonensis</name>
    <dbReference type="NCBI Taxonomy" id="1805970"/>
    <lineage>
        <taxon>Bacteria</taxon>
        <taxon>Thermotogati</taxon>
        <taxon>Deinococcota</taxon>
        <taxon>Deinococci</taxon>
        <taxon>Deinococcales</taxon>
        <taxon>Deinococcaceae</taxon>
        <taxon>Deinococcus</taxon>
    </lineage>
</organism>
<reference evidence="1 2" key="1">
    <citation type="submission" date="2024-09" db="EMBL/GenBank/DDBJ databases">
        <authorList>
            <person name="Sun Q."/>
            <person name="Mori K."/>
        </authorList>
    </citation>
    <scope>NUCLEOTIDE SEQUENCE [LARGE SCALE GENOMIC DNA]</scope>
    <source>
        <strain evidence="1 2">JCM 13503</strain>
    </source>
</reference>
<name>A0ABV6B3C3_9DEIO</name>
<evidence type="ECO:0000313" key="1">
    <source>
        <dbReference type="EMBL" id="MFB9993742.1"/>
    </source>
</evidence>
<proteinExistence type="predicted"/>
<dbReference type="Proteomes" id="UP001589733">
    <property type="component" value="Unassembled WGS sequence"/>
</dbReference>
<accession>A0ABV6B3C3</accession>
<dbReference type="RefSeq" id="WP_380013177.1">
    <property type="nucleotide sequence ID" value="NZ_JBHLYR010000053.1"/>
</dbReference>
<dbReference type="EMBL" id="JBHLYR010000053">
    <property type="protein sequence ID" value="MFB9993742.1"/>
    <property type="molecule type" value="Genomic_DNA"/>
</dbReference>
<keyword evidence="2" id="KW-1185">Reference proteome</keyword>
<protein>
    <submittedName>
        <fullName evidence="1">Uncharacterized protein</fullName>
    </submittedName>
</protein>
<evidence type="ECO:0000313" key="2">
    <source>
        <dbReference type="Proteomes" id="UP001589733"/>
    </source>
</evidence>
<gene>
    <name evidence="1" type="ORF">ACFFLM_17425</name>
</gene>
<comment type="caution">
    <text evidence="1">The sequence shown here is derived from an EMBL/GenBank/DDBJ whole genome shotgun (WGS) entry which is preliminary data.</text>
</comment>